<proteinExistence type="predicted"/>
<sequence length="65" mass="7291">MECDLRDRPYRMIVKCGNRRALKFITCIGAEPGARVMRQDAEYSDHTRVTPGVAAAARLLRGRLG</sequence>
<evidence type="ECO:0000313" key="1">
    <source>
        <dbReference type="EMBL" id="CAG9102161.1"/>
    </source>
</evidence>
<dbReference type="EMBL" id="CAJHNJ030000007">
    <property type="protein sequence ID" value="CAG9102161.1"/>
    <property type="molecule type" value="Genomic_DNA"/>
</dbReference>
<accession>A0A8S4DNQ6</accession>
<organism evidence="1 2">
    <name type="scientific">Plutella xylostella</name>
    <name type="common">Diamondback moth</name>
    <name type="synonym">Plutella maculipennis</name>
    <dbReference type="NCBI Taxonomy" id="51655"/>
    <lineage>
        <taxon>Eukaryota</taxon>
        <taxon>Metazoa</taxon>
        <taxon>Ecdysozoa</taxon>
        <taxon>Arthropoda</taxon>
        <taxon>Hexapoda</taxon>
        <taxon>Insecta</taxon>
        <taxon>Pterygota</taxon>
        <taxon>Neoptera</taxon>
        <taxon>Endopterygota</taxon>
        <taxon>Lepidoptera</taxon>
        <taxon>Glossata</taxon>
        <taxon>Ditrysia</taxon>
        <taxon>Yponomeutoidea</taxon>
        <taxon>Plutellidae</taxon>
        <taxon>Plutella</taxon>
    </lineage>
</organism>
<reference evidence="1" key="1">
    <citation type="submission" date="2020-11" db="EMBL/GenBank/DDBJ databases">
        <authorList>
            <person name="Whiteford S."/>
        </authorList>
    </citation>
    <scope>NUCLEOTIDE SEQUENCE</scope>
</reference>
<gene>
    <name evidence="1" type="ORF">PLXY2_LOCUS2773</name>
</gene>
<protein>
    <submittedName>
        <fullName evidence="1">(diamondback moth) hypothetical protein</fullName>
    </submittedName>
</protein>
<dbReference type="AlphaFoldDB" id="A0A8S4DNQ6"/>
<name>A0A8S4DNQ6_PLUXY</name>
<dbReference type="Proteomes" id="UP000653454">
    <property type="component" value="Unassembled WGS sequence"/>
</dbReference>
<evidence type="ECO:0000313" key="2">
    <source>
        <dbReference type="Proteomes" id="UP000653454"/>
    </source>
</evidence>
<comment type="caution">
    <text evidence="1">The sequence shown here is derived from an EMBL/GenBank/DDBJ whole genome shotgun (WGS) entry which is preliminary data.</text>
</comment>
<keyword evidence="2" id="KW-1185">Reference proteome</keyword>